<dbReference type="Pfam" id="PF00595">
    <property type="entry name" value="PDZ"/>
    <property type="match status" value="1"/>
</dbReference>
<dbReference type="Proteomes" id="UP000748531">
    <property type="component" value="Unassembled WGS sequence"/>
</dbReference>
<gene>
    <name evidence="3" type="ORF">PHET_08220</name>
</gene>
<dbReference type="AlphaFoldDB" id="A0A8J4SJF4"/>
<dbReference type="SMART" id="SM00228">
    <property type="entry name" value="PDZ"/>
    <property type="match status" value="2"/>
</dbReference>
<evidence type="ECO:0000313" key="3">
    <source>
        <dbReference type="EMBL" id="KAF5395730.1"/>
    </source>
</evidence>
<dbReference type="SUPFAM" id="SSF50156">
    <property type="entry name" value="PDZ domain-like"/>
    <property type="match status" value="1"/>
</dbReference>
<reference evidence="3" key="1">
    <citation type="submission" date="2019-05" db="EMBL/GenBank/DDBJ databases">
        <title>Annotation for the trematode Paragonimus heterotremus.</title>
        <authorList>
            <person name="Choi Y.-J."/>
        </authorList>
    </citation>
    <scope>NUCLEOTIDE SEQUENCE</scope>
    <source>
        <strain evidence="3">LC</strain>
    </source>
</reference>
<dbReference type="Gene3D" id="2.30.42.10">
    <property type="match status" value="1"/>
</dbReference>
<keyword evidence="4" id="KW-1185">Reference proteome</keyword>
<evidence type="ECO:0000313" key="4">
    <source>
        <dbReference type="Proteomes" id="UP000748531"/>
    </source>
</evidence>
<feature type="compositionally biased region" description="Basic and acidic residues" evidence="1">
    <location>
        <begin position="68"/>
        <end position="77"/>
    </location>
</feature>
<evidence type="ECO:0000259" key="2">
    <source>
        <dbReference type="SMART" id="SM00228"/>
    </source>
</evidence>
<sequence>MENNMELPQWHKDASPIYSVTTECVLDWPDEKNCNEFPAVCPVHGILSTFCLKPNNGQCTSGKNLPHSSEKASESATHRLRRRRRTAASVRDVLEQLWGGENIPCLLKGLNSGTPADSFENRRIAFNGQQLSLTPRGPVVVDSHSFKTLTECNGRQPRTSAGKSPLSFVYAYLEDLGLFSEWCAVFRSEMRHVVPTDVCIREPQKYVLIYRKRHCPGLAVNVMPNFKCFVTQIDYSEFECKPDLHYGDQILELNHCILQRDFSFAARSSHQQDAFRLRIRPCPYLKWLNITMGSCPLVTEDTSIHPTRSNMRSHLDMGFSIVNGCVTSVAVNSPAQEAGLQPDHHIVEIGNIFVVNHTDHQIINMIRQHITDSPTRSVSLVVMPEQIHSQLQSMGNIHHIVINDGFHLDAWVNAVPFGLKV</sequence>
<dbReference type="InterPro" id="IPR001478">
    <property type="entry name" value="PDZ"/>
</dbReference>
<accession>A0A8J4SJF4</accession>
<evidence type="ECO:0000256" key="1">
    <source>
        <dbReference type="SAM" id="MobiDB-lite"/>
    </source>
</evidence>
<feature type="domain" description="PDZ" evidence="2">
    <location>
        <begin position="216"/>
        <end position="283"/>
    </location>
</feature>
<feature type="domain" description="PDZ" evidence="2">
    <location>
        <begin position="315"/>
        <end position="386"/>
    </location>
</feature>
<proteinExistence type="predicted"/>
<feature type="region of interest" description="Disordered" evidence="1">
    <location>
        <begin position="61"/>
        <end position="85"/>
    </location>
</feature>
<dbReference type="InterPro" id="IPR036034">
    <property type="entry name" value="PDZ_sf"/>
</dbReference>
<dbReference type="OrthoDB" id="2157866at2759"/>
<comment type="caution">
    <text evidence="3">The sequence shown here is derived from an EMBL/GenBank/DDBJ whole genome shotgun (WGS) entry which is preliminary data.</text>
</comment>
<organism evidence="3 4">
    <name type="scientific">Paragonimus heterotremus</name>
    <dbReference type="NCBI Taxonomy" id="100268"/>
    <lineage>
        <taxon>Eukaryota</taxon>
        <taxon>Metazoa</taxon>
        <taxon>Spiralia</taxon>
        <taxon>Lophotrochozoa</taxon>
        <taxon>Platyhelminthes</taxon>
        <taxon>Trematoda</taxon>
        <taxon>Digenea</taxon>
        <taxon>Plagiorchiida</taxon>
        <taxon>Troglotremata</taxon>
        <taxon>Troglotrematidae</taxon>
        <taxon>Paragonimus</taxon>
    </lineage>
</organism>
<dbReference type="EMBL" id="LUCH01010637">
    <property type="protein sequence ID" value="KAF5395730.1"/>
    <property type="molecule type" value="Genomic_DNA"/>
</dbReference>
<protein>
    <recommendedName>
        <fullName evidence="2">PDZ domain-containing protein</fullName>
    </recommendedName>
</protein>
<name>A0A8J4SJF4_9TREM</name>